<evidence type="ECO:0000256" key="2">
    <source>
        <dbReference type="ARBA" id="ARBA00022692"/>
    </source>
</evidence>
<feature type="transmembrane region" description="Helical" evidence="5">
    <location>
        <begin position="103"/>
        <end position="131"/>
    </location>
</feature>
<feature type="transmembrane region" description="Helical" evidence="5">
    <location>
        <begin position="151"/>
        <end position="175"/>
    </location>
</feature>
<evidence type="ECO:0000313" key="7">
    <source>
        <dbReference type="Proteomes" id="UP000199545"/>
    </source>
</evidence>
<dbReference type="HAMAP" id="MF_00902">
    <property type="entry name" value="TatC"/>
    <property type="match status" value="1"/>
</dbReference>
<evidence type="ECO:0000256" key="5">
    <source>
        <dbReference type="HAMAP-Rule" id="MF_00902"/>
    </source>
</evidence>
<dbReference type="EMBL" id="FORR01000019">
    <property type="protein sequence ID" value="SFJ72851.1"/>
    <property type="molecule type" value="Genomic_DNA"/>
</dbReference>
<comment type="similarity">
    <text evidence="5">Belongs to the TatC family.</text>
</comment>
<evidence type="ECO:0000256" key="1">
    <source>
        <dbReference type="ARBA" id="ARBA00004141"/>
    </source>
</evidence>
<feature type="transmembrane region" description="Helical" evidence="5">
    <location>
        <begin position="210"/>
        <end position="229"/>
    </location>
</feature>
<evidence type="ECO:0000256" key="4">
    <source>
        <dbReference type="ARBA" id="ARBA00023136"/>
    </source>
</evidence>
<dbReference type="PANTHER" id="PTHR30371">
    <property type="entry name" value="SEC-INDEPENDENT PROTEIN TRANSLOCASE PROTEIN TATC"/>
    <property type="match status" value="1"/>
</dbReference>
<gene>
    <name evidence="5" type="primary">tatC</name>
    <name evidence="6" type="ORF">SAMN05421852_11911</name>
</gene>
<keyword evidence="2 5" id="KW-0812">Transmembrane</keyword>
<feature type="transmembrane region" description="Helical" evidence="5">
    <location>
        <begin position="187"/>
        <end position="204"/>
    </location>
</feature>
<dbReference type="NCBIfam" id="TIGR00945">
    <property type="entry name" value="tatC"/>
    <property type="match status" value="1"/>
</dbReference>
<comment type="function">
    <text evidence="5">Part of the twin-arginine translocation (Tat) system that transports large folded proteins containing a characteristic twin-arginine motif in their signal peptide across membranes.</text>
</comment>
<comment type="subunit">
    <text evidence="5">Forms a complex with TatA.</text>
</comment>
<organism evidence="6 7">
    <name type="scientific">Thermoflavimicrobium dichotomicum</name>
    <dbReference type="NCBI Taxonomy" id="46223"/>
    <lineage>
        <taxon>Bacteria</taxon>
        <taxon>Bacillati</taxon>
        <taxon>Bacillota</taxon>
        <taxon>Bacilli</taxon>
        <taxon>Bacillales</taxon>
        <taxon>Thermoactinomycetaceae</taxon>
        <taxon>Thermoflavimicrobium</taxon>
    </lineage>
</organism>
<dbReference type="PANTHER" id="PTHR30371:SF4">
    <property type="entry name" value="SEC-INDEPENDENT PROTEIN TRANSLOCASE PROTEIN TATCD"/>
    <property type="match status" value="1"/>
</dbReference>
<proteinExistence type="inferred from homology"/>
<dbReference type="GO" id="GO:0009977">
    <property type="term" value="F:proton motive force dependent protein transmembrane transporter activity"/>
    <property type="evidence" value="ECO:0007669"/>
    <property type="project" value="TreeGrafter"/>
</dbReference>
<dbReference type="GO" id="GO:0065002">
    <property type="term" value="P:intracellular protein transmembrane transport"/>
    <property type="evidence" value="ECO:0007669"/>
    <property type="project" value="TreeGrafter"/>
</dbReference>
<dbReference type="OrthoDB" id="9777044at2"/>
<keyword evidence="5" id="KW-1003">Cell membrane</keyword>
<dbReference type="PRINTS" id="PR01840">
    <property type="entry name" value="TATCFAMILY"/>
</dbReference>
<dbReference type="InterPro" id="IPR002033">
    <property type="entry name" value="TatC"/>
</dbReference>
<dbReference type="GO" id="GO:0033281">
    <property type="term" value="C:TAT protein transport complex"/>
    <property type="evidence" value="ECO:0007669"/>
    <property type="project" value="UniProtKB-UniRule"/>
</dbReference>
<dbReference type="Pfam" id="PF00902">
    <property type="entry name" value="TatC"/>
    <property type="match status" value="1"/>
</dbReference>
<sequence>MHDDQAQPLSEHLRELRNRILWVLIFFLIAFIVSVAYAKDIFEWVRQDSMQHVPLYTFSPGHSLKVWMQIGFIGSVVLTLPVALYHIWQFVRPGLKKSEQRAALLYIPAAILLFAGGILFGYYVLFPYLIQFLQSLNRQLGLQEMYNVYEYFSFMVNIILPLGFFFELPVIVLFLTRIHIITPQFLVKIRRFAYLALVIIAAVITPPDVISAIIVTIPLIFLYEISILLSHWLTKKLDKEDQPQLEDEELEG</sequence>
<name>A0A1I3TTD2_9BACL</name>
<dbReference type="PROSITE" id="PS01218">
    <property type="entry name" value="TATC"/>
    <property type="match status" value="1"/>
</dbReference>
<feature type="transmembrane region" description="Helical" evidence="5">
    <location>
        <begin position="66"/>
        <end position="91"/>
    </location>
</feature>
<feature type="transmembrane region" description="Helical" evidence="5">
    <location>
        <begin position="20"/>
        <end position="38"/>
    </location>
</feature>
<reference evidence="6 7" key="1">
    <citation type="submission" date="2016-10" db="EMBL/GenBank/DDBJ databases">
        <authorList>
            <person name="de Groot N.N."/>
        </authorList>
    </citation>
    <scope>NUCLEOTIDE SEQUENCE [LARGE SCALE GENOMIC DNA]</scope>
    <source>
        <strain evidence="6 7">DSM 44778</strain>
    </source>
</reference>
<keyword evidence="5" id="KW-0811">Translocation</keyword>
<dbReference type="STRING" id="46223.SAMN05421852_11911"/>
<accession>A0A1I3TTD2</accession>
<keyword evidence="7" id="KW-1185">Reference proteome</keyword>
<dbReference type="AlphaFoldDB" id="A0A1I3TTD2"/>
<keyword evidence="4 5" id="KW-0472">Membrane</keyword>
<dbReference type="RefSeq" id="WP_093231228.1">
    <property type="nucleotide sequence ID" value="NZ_FORR01000019.1"/>
</dbReference>
<keyword evidence="3 5" id="KW-1133">Transmembrane helix</keyword>
<comment type="subcellular location">
    <subcellularLocation>
        <location evidence="5">Cell membrane</location>
        <topology evidence="5">Multi-pass membrane protein</topology>
    </subcellularLocation>
    <subcellularLocation>
        <location evidence="1">Membrane</location>
        <topology evidence="1">Multi-pass membrane protein</topology>
    </subcellularLocation>
</comment>
<keyword evidence="5" id="KW-0813">Transport</keyword>
<dbReference type="Proteomes" id="UP000199545">
    <property type="component" value="Unassembled WGS sequence"/>
</dbReference>
<keyword evidence="5" id="KW-0653">Protein transport</keyword>
<dbReference type="InterPro" id="IPR019820">
    <property type="entry name" value="Sec-indep_translocase_CS"/>
</dbReference>
<evidence type="ECO:0000313" key="6">
    <source>
        <dbReference type="EMBL" id="SFJ72851.1"/>
    </source>
</evidence>
<evidence type="ECO:0000256" key="3">
    <source>
        <dbReference type="ARBA" id="ARBA00022989"/>
    </source>
</evidence>
<dbReference type="GO" id="GO:0043953">
    <property type="term" value="P:protein transport by the Tat complex"/>
    <property type="evidence" value="ECO:0007669"/>
    <property type="project" value="UniProtKB-UniRule"/>
</dbReference>
<protein>
    <recommendedName>
        <fullName evidence="5">Sec-independent protein translocase protein TatC</fullName>
    </recommendedName>
</protein>